<evidence type="ECO:0000259" key="8">
    <source>
        <dbReference type="Pfam" id="PF20684"/>
    </source>
</evidence>
<gene>
    <name evidence="9" type="ORF">P170DRAFT_467538</name>
</gene>
<reference evidence="9 10" key="1">
    <citation type="submission" date="2016-12" db="EMBL/GenBank/DDBJ databases">
        <title>The genomes of Aspergillus section Nigri reveals drivers in fungal speciation.</title>
        <authorList>
            <consortium name="DOE Joint Genome Institute"/>
            <person name="Vesth T.C."/>
            <person name="Nybo J."/>
            <person name="Theobald S."/>
            <person name="Brandl J."/>
            <person name="Frisvad J.C."/>
            <person name="Nielsen K.F."/>
            <person name="Lyhne E.K."/>
            <person name="Kogle M.E."/>
            <person name="Kuo A."/>
            <person name="Riley R."/>
            <person name="Clum A."/>
            <person name="Nolan M."/>
            <person name="Lipzen A."/>
            <person name="Salamov A."/>
            <person name="Henrissat B."/>
            <person name="Wiebenga A."/>
            <person name="De Vries R.P."/>
            <person name="Grigoriev I.V."/>
            <person name="Mortensen U.H."/>
            <person name="Andersen M.R."/>
            <person name="Baker S.E."/>
        </authorList>
    </citation>
    <scope>NUCLEOTIDE SEQUENCE [LARGE SCALE GENOMIC DNA]</scope>
    <source>
        <strain evidence="9 10">IBT 23096</strain>
    </source>
</reference>
<feature type="region of interest" description="Disordered" evidence="6">
    <location>
        <begin position="309"/>
        <end position="333"/>
    </location>
</feature>
<keyword evidence="2 7" id="KW-0812">Transmembrane</keyword>
<feature type="transmembrane region" description="Helical" evidence="7">
    <location>
        <begin position="203"/>
        <end position="221"/>
    </location>
</feature>
<dbReference type="OrthoDB" id="5283415at2759"/>
<evidence type="ECO:0000256" key="1">
    <source>
        <dbReference type="ARBA" id="ARBA00004141"/>
    </source>
</evidence>
<accession>A0A2I2FW82</accession>
<comment type="similarity">
    <text evidence="5">Belongs to the SAT4 family.</text>
</comment>
<evidence type="ECO:0000256" key="6">
    <source>
        <dbReference type="SAM" id="MobiDB-lite"/>
    </source>
</evidence>
<comment type="subcellular location">
    <subcellularLocation>
        <location evidence="1">Membrane</location>
        <topology evidence="1">Multi-pass membrane protein</topology>
    </subcellularLocation>
</comment>
<organism evidence="9 10">
    <name type="scientific">Aspergillus steynii IBT 23096</name>
    <dbReference type="NCBI Taxonomy" id="1392250"/>
    <lineage>
        <taxon>Eukaryota</taxon>
        <taxon>Fungi</taxon>
        <taxon>Dikarya</taxon>
        <taxon>Ascomycota</taxon>
        <taxon>Pezizomycotina</taxon>
        <taxon>Eurotiomycetes</taxon>
        <taxon>Eurotiomycetidae</taxon>
        <taxon>Eurotiales</taxon>
        <taxon>Aspergillaceae</taxon>
        <taxon>Aspergillus</taxon>
        <taxon>Aspergillus subgen. Circumdati</taxon>
    </lineage>
</organism>
<evidence type="ECO:0000256" key="5">
    <source>
        <dbReference type="ARBA" id="ARBA00038359"/>
    </source>
</evidence>
<dbReference type="Proteomes" id="UP000234275">
    <property type="component" value="Unassembled WGS sequence"/>
</dbReference>
<feature type="region of interest" description="Disordered" evidence="6">
    <location>
        <begin position="353"/>
        <end position="387"/>
    </location>
</feature>
<protein>
    <recommendedName>
        <fullName evidence="8">Rhodopsin domain-containing protein</fullName>
    </recommendedName>
</protein>
<evidence type="ECO:0000256" key="3">
    <source>
        <dbReference type="ARBA" id="ARBA00022989"/>
    </source>
</evidence>
<proteinExistence type="inferred from homology"/>
<dbReference type="GeneID" id="36560183"/>
<feature type="transmembrane region" description="Helical" evidence="7">
    <location>
        <begin position="66"/>
        <end position="87"/>
    </location>
</feature>
<dbReference type="Pfam" id="PF20684">
    <property type="entry name" value="Fung_rhodopsin"/>
    <property type="match status" value="1"/>
</dbReference>
<comment type="caution">
    <text evidence="9">The sequence shown here is derived from an EMBL/GenBank/DDBJ whole genome shotgun (WGS) entry which is preliminary data.</text>
</comment>
<keyword evidence="3 7" id="KW-1133">Transmembrane helix</keyword>
<keyword evidence="4 7" id="KW-0472">Membrane</keyword>
<keyword evidence="10" id="KW-1185">Reference proteome</keyword>
<evidence type="ECO:0000256" key="2">
    <source>
        <dbReference type="ARBA" id="ARBA00022692"/>
    </source>
</evidence>
<evidence type="ECO:0000256" key="7">
    <source>
        <dbReference type="SAM" id="Phobius"/>
    </source>
</evidence>
<evidence type="ECO:0000313" key="9">
    <source>
        <dbReference type="EMBL" id="PLB44867.1"/>
    </source>
</evidence>
<feature type="transmembrane region" description="Helical" evidence="7">
    <location>
        <begin position="148"/>
        <end position="170"/>
    </location>
</feature>
<dbReference type="InterPro" id="IPR049326">
    <property type="entry name" value="Rhodopsin_dom_fungi"/>
</dbReference>
<dbReference type="EMBL" id="MSFO01000008">
    <property type="protein sequence ID" value="PLB44867.1"/>
    <property type="molecule type" value="Genomic_DNA"/>
</dbReference>
<sequence>MAIPEDILLADAAGTIPSDVSLEYLAESRDDPAKVAIIFMVCLAGVLMLVRLYARTWLVKRIGMDDILAMLTMLIYITFVVLSIVLIDLGSGRHMQYIQYVLSMSTVRETEVLDFVAHVLYTTALFFCRLSGLAFYHRLAGRTGKLHLAIQVAAVFLFAAYLPQLFLLIFHCRPVTGLWPYPWQDEPIQYTCLSWGLVYSVNSALSLTCDVLMFIIPAILIKNLHVSMKRKAQLSLVMFPGILVIIISTIRVYLVAKGQWASDGSWAYNPMMAIENAEIAGTLIALSVPALKPVFGNLFNHLTEYTTSSRNQSRSKSGHLRSQSKPATGGLRSTVRDSKRLLSWSKHGNDDYEMMASDNVSRGSRGVGGGEEGGNSKEPSRWDYSDNVHTSSKMQWMLISAPTDA</sequence>
<feature type="transmembrane region" description="Helical" evidence="7">
    <location>
        <begin position="35"/>
        <end position="54"/>
    </location>
</feature>
<dbReference type="AlphaFoldDB" id="A0A2I2FW82"/>
<dbReference type="RefSeq" id="XP_024700169.1">
    <property type="nucleotide sequence ID" value="XM_024852485.1"/>
</dbReference>
<feature type="compositionally biased region" description="Basic and acidic residues" evidence="6">
    <location>
        <begin position="374"/>
        <end position="386"/>
    </location>
</feature>
<dbReference type="GO" id="GO:0016020">
    <property type="term" value="C:membrane"/>
    <property type="evidence" value="ECO:0007669"/>
    <property type="project" value="UniProtKB-SubCell"/>
</dbReference>
<feature type="transmembrane region" description="Helical" evidence="7">
    <location>
        <begin position="233"/>
        <end position="254"/>
    </location>
</feature>
<dbReference type="VEuPathDB" id="FungiDB:P170DRAFT_467538"/>
<name>A0A2I2FW82_9EURO</name>
<feature type="domain" description="Rhodopsin" evidence="8">
    <location>
        <begin position="50"/>
        <end position="295"/>
    </location>
</feature>
<feature type="transmembrane region" description="Helical" evidence="7">
    <location>
        <begin position="115"/>
        <end position="136"/>
    </location>
</feature>
<dbReference type="PANTHER" id="PTHR33048:SF47">
    <property type="entry name" value="INTEGRAL MEMBRANE PROTEIN-RELATED"/>
    <property type="match status" value="1"/>
</dbReference>
<feature type="compositionally biased region" description="Polar residues" evidence="6">
    <location>
        <begin position="309"/>
        <end position="326"/>
    </location>
</feature>
<dbReference type="PANTHER" id="PTHR33048">
    <property type="entry name" value="PTH11-LIKE INTEGRAL MEMBRANE PROTEIN (AFU_ORTHOLOGUE AFUA_5G11245)"/>
    <property type="match status" value="1"/>
</dbReference>
<evidence type="ECO:0000256" key="4">
    <source>
        <dbReference type="ARBA" id="ARBA00023136"/>
    </source>
</evidence>
<evidence type="ECO:0000313" key="10">
    <source>
        <dbReference type="Proteomes" id="UP000234275"/>
    </source>
</evidence>
<dbReference type="InterPro" id="IPR052337">
    <property type="entry name" value="SAT4-like"/>
</dbReference>